<evidence type="ECO:0000256" key="3">
    <source>
        <dbReference type="ARBA" id="ARBA00022475"/>
    </source>
</evidence>
<evidence type="ECO:0000256" key="7">
    <source>
        <dbReference type="SAM" id="Phobius"/>
    </source>
</evidence>
<feature type="domain" description="Mechanosensitive ion channel MscS C-terminal" evidence="9">
    <location>
        <begin position="278"/>
        <end position="357"/>
    </location>
</feature>
<feature type="transmembrane region" description="Helical" evidence="7">
    <location>
        <begin position="150"/>
        <end position="170"/>
    </location>
</feature>
<protein>
    <submittedName>
        <fullName evidence="10">Mechanosensitive ion channel family protein</fullName>
    </submittedName>
</protein>
<dbReference type="PANTHER" id="PTHR43634">
    <property type="entry name" value="OW CONDUCTANCE MECHANOSENSITIVE CHANNEL"/>
    <property type="match status" value="1"/>
</dbReference>
<dbReference type="SUPFAM" id="SSF82861">
    <property type="entry name" value="Mechanosensitive channel protein MscS (YggB), transmembrane region"/>
    <property type="match status" value="1"/>
</dbReference>
<dbReference type="SUPFAM" id="SSF82689">
    <property type="entry name" value="Mechanosensitive channel protein MscS (YggB), C-terminal domain"/>
    <property type="match status" value="1"/>
</dbReference>
<dbReference type="Pfam" id="PF21082">
    <property type="entry name" value="MS_channel_3rd"/>
    <property type="match status" value="1"/>
</dbReference>
<feature type="transmembrane region" description="Helical" evidence="7">
    <location>
        <begin position="20"/>
        <end position="37"/>
    </location>
</feature>
<evidence type="ECO:0000256" key="4">
    <source>
        <dbReference type="ARBA" id="ARBA00022692"/>
    </source>
</evidence>
<evidence type="ECO:0000256" key="2">
    <source>
        <dbReference type="ARBA" id="ARBA00008017"/>
    </source>
</evidence>
<dbReference type="Gene3D" id="3.30.70.100">
    <property type="match status" value="1"/>
</dbReference>
<feature type="transmembrane region" description="Helical" evidence="7">
    <location>
        <begin position="99"/>
        <end position="125"/>
    </location>
</feature>
<keyword evidence="4 7" id="KW-0812">Transmembrane</keyword>
<dbReference type="Proteomes" id="UP000271925">
    <property type="component" value="Unassembled WGS sequence"/>
</dbReference>
<dbReference type="OrthoDB" id="9809206at2"/>
<keyword evidence="11" id="KW-1185">Reference proteome</keyword>
<dbReference type="InterPro" id="IPR010920">
    <property type="entry name" value="LSM_dom_sf"/>
</dbReference>
<comment type="subcellular location">
    <subcellularLocation>
        <location evidence="1">Cell membrane</location>
        <topology evidence="1">Multi-pass membrane protein</topology>
    </subcellularLocation>
</comment>
<dbReference type="PROSITE" id="PS01246">
    <property type="entry name" value="UPF0003"/>
    <property type="match status" value="1"/>
</dbReference>
<organism evidence="10 11">
    <name type="scientific">Larkinella rosea</name>
    <dbReference type="NCBI Taxonomy" id="2025312"/>
    <lineage>
        <taxon>Bacteria</taxon>
        <taxon>Pseudomonadati</taxon>
        <taxon>Bacteroidota</taxon>
        <taxon>Cytophagia</taxon>
        <taxon>Cytophagales</taxon>
        <taxon>Spirosomataceae</taxon>
        <taxon>Larkinella</taxon>
    </lineage>
</organism>
<accession>A0A3P1C2M6</accession>
<dbReference type="SUPFAM" id="SSF50182">
    <property type="entry name" value="Sm-like ribonucleoproteins"/>
    <property type="match status" value="1"/>
</dbReference>
<evidence type="ECO:0000313" key="10">
    <source>
        <dbReference type="EMBL" id="RRB07528.1"/>
    </source>
</evidence>
<dbReference type="PANTHER" id="PTHR43634:SF2">
    <property type="entry name" value="LOW CONDUCTANCE MECHANOSENSITIVE CHANNEL YNAI"/>
    <property type="match status" value="1"/>
</dbReference>
<dbReference type="GO" id="GO:0005886">
    <property type="term" value="C:plasma membrane"/>
    <property type="evidence" value="ECO:0007669"/>
    <property type="project" value="UniProtKB-SubCell"/>
</dbReference>
<dbReference type="InterPro" id="IPR011066">
    <property type="entry name" value="MscS_channel_C_sf"/>
</dbReference>
<keyword evidence="3" id="KW-1003">Cell membrane</keyword>
<dbReference type="Gene3D" id="2.30.30.60">
    <property type="match status" value="1"/>
</dbReference>
<dbReference type="EMBL" id="RQJO01000007">
    <property type="protein sequence ID" value="RRB07528.1"/>
    <property type="molecule type" value="Genomic_DNA"/>
</dbReference>
<dbReference type="InterPro" id="IPR049278">
    <property type="entry name" value="MS_channel_C"/>
</dbReference>
<evidence type="ECO:0000256" key="6">
    <source>
        <dbReference type="ARBA" id="ARBA00023136"/>
    </source>
</evidence>
<keyword evidence="5 7" id="KW-1133">Transmembrane helix</keyword>
<evidence type="ECO:0000313" key="11">
    <source>
        <dbReference type="Proteomes" id="UP000271925"/>
    </source>
</evidence>
<feature type="domain" description="Mechanosensitive ion channel MscS" evidence="8">
    <location>
        <begin position="197"/>
        <end position="266"/>
    </location>
</feature>
<dbReference type="InterPro" id="IPR011014">
    <property type="entry name" value="MscS_channel_TM-2"/>
</dbReference>
<evidence type="ECO:0000256" key="5">
    <source>
        <dbReference type="ARBA" id="ARBA00022989"/>
    </source>
</evidence>
<sequence length="381" mass="43682">MESLKIWFEHRILENSVGNLLVFVLIILLSLWLKRILSMLLSRFFYRLVKPEAGSIPISDFIRLMRKPIEFFILLVMLFLAFDRLAIPEQWGLVPRTEFGYRLVVIRLFQTTLMITLAWIAIRFVKFIGLIFQKRAELTKTKLDDQLVPFVRDLMIMVVLAIAFFATLSIVFDVNVIALVTSLGIGGLAIALAARETLENLFASFAILLDRPFITGDTVTAGTGPNQVTGTVEKIGFRSTRLRTDDGSQIAVPNRLMISQSLDNLTQRSQRRTKFFLHLALDTPPETLRNIVDEIKQWLDNEPQTNQNPALIQFDSFGESSLDILIQYYVATSDFREFSKVKEIVNYQLIDIVKRHDGQFAFPARMLYLRTQSATPLENQK</sequence>
<comment type="similarity">
    <text evidence="2">Belongs to the MscS (TC 1.A.23) family.</text>
</comment>
<dbReference type="Pfam" id="PF00924">
    <property type="entry name" value="MS_channel_2nd"/>
    <property type="match status" value="1"/>
</dbReference>
<dbReference type="InterPro" id="IPR023408">
    <property type="entry name" value="MscS_beta-dom_sf"/>
</dbReference>
<dbReference type="AlphaFoldDB" id="A0A3P1C2M6"/>
<proteinExistence type="inferred from homology"/>
<dbReference type="RefSeq" id="WP_124872679.1">
    <property type="nucleotide sequence ID" value="NZ_RQJO01000007.1"/>
</dbReference>
<reference evidence="10 11" key="1">
    <citation type="submission" date="2018-11" db="EMBL/GenBank/DDBJ databases">
        <authorList>
            <person name="Zhou Z."/>
            <person name="Wang G."/>
        </authorList>
    </citation>
    <scope>NUCLEOTIDE SEQUENCE [LARGE SCALE GENOMIC DNA]</scope>
    <source>
        <strain evidence="10 11">KCTC52004</strain>
    </source>
</reference>
<comment type="caution">
    <text evidence="10">The sequence shown here is derived from an EMBL/GenBank/DDBJ whole genome shotgun (WGS) entry which is preliminary data.</text>
</comment>
<dbReference type="GO" id="GO:0008381">
    <property type="term" value="F:mechanosensitive monoatomic ion channel activity"/>
    <property type="evidence" value="ECO:0007669"/>
    <property type="project" value="UniProtKB-ARBA"/>
</dbReference>
<dbReference type="Gene3D" id="1.10.287.1260">
    <property type="match status" value="1"/>
</dbReference>
<gene>
    <name evidence="10" type="ORF">EHT25_07030</name>
</gene>
<evidence type="ECO:0000259" key="9">
    <source>
        <dbReference type="Pfam" id="PF21082"/>
    </source>
</evidence>
<name>A0A3P1C2M6_9BACT</name>
<feature type="transmembrane region" description="Helical" evidence="7">
    <location>
        <begin position="176"/>
        <end position="194"/>
    </location>
</feature>
<dbReference type="InterPro" id="IPR045042">
    <property type="entry name" value="YnaI-like"/>
</dbReference>
<evidence type="ECO:0000256" key="1">
    <source>
        <dbReference type="ARBA" id="ARBA00004651"/>
    </source>
</evidence>
<dbReference type="InterPro" id="IPR006685">
    <property type="entry name" value="MscS_channel_2nd"/>
</dbReference>
<keyword evidence="6 7" id="KW-0472">Membrane</keyword>
<dbReference type="InterPro" id="IPR006686">
    <property type="entry name" value="MscS_channel_CS"/>
</dbReference>
<evidence type="ECO:0000259" key="8">
    <source>
        <dbReference type="Pfam" id="PF00924"/>
    </source>
</evidence>
<feature type="transmembrane region" description="Helical" evidence="7">
    <location>
        <begin position="69"/>
        <end position="87"/>
    </location>
</feature>